<dbReference type="Proteomes" id="UP000019116">
    <property type="component" value="Chromosome 1D"/>
</dbReference>
<keyword evidence="3" id="KW-1185">Reference proteome</keyword>
<reference evidence="2" key="2">
    <citation type="submission" date="2018-10" db="UniProtKB">
        <authorList>
            <consortium name="EnsemblPlants"/>
        </authorList>
    </citation>
    <scope>IDENTIFICATION</scope>
</reference>
<dbReference type="SMR" id="A0A3B5ZPK1"/>
<sequence length="695" mass="78478">MAVKDQEKTAFITPFGAFCYVSMPFGLKSAQAIYQRCVQNCLHNQIGRNVHAYVDDIVVKSREKETLVDDLRETFDNLRVYKMMLNPAKCVFGVPAGKLLGFLVSQRGIEANPEKIKAITSLAKPTCINDVQRLAGRIAALSRFISRLGEKAMPLYQLMKKTDDFVWNDAANAAFEDLKRQLAEPPVLAAPVDKEPILLYVAANTRAVSVAVVVERKEEGKEYPVQRPVYYVSEVLIESKQRYPHWQKLVYGVFMASRKLKHYFQGHPITVVSSAPLGDIIQNREATGRVAKWAIELGPHGLKYVPRTAVKSQALVDFINDWTELQVPQEKPDNTYWTIHFDGSRQLEGSGAGVVLTSPRGDKFRYVQRLMFPCTNNAAEYEALLHGLRMAKEMRLSRVRCFGDSDLVAQQVSGKWDSKDPLMAAYCREVDAIAGHFQGYQVEHIDRRKNEAVDALSRLGSQRKPVPPNTFLDILHNPSVKLPTAEDLAIPDPEAQLVAALHIIPDWTVPYLAYMTRGELPEDETLARQITRRSKSMIIVNGELHRRSVTGTFQRCVSPEEGQEILREIHQGDCGHHAGSKSLVAKAFRHGFYWLMAHADAEDLVSKCDGCQRFSRRAHVPAQELRMIPITWPFAVWGLDMVGPFKRSKDKKTHLLVAVDKFTKWVEVEPVSKCDAATVHEKGDISLWFSTQHYN</sequence>
<dbReference type="Pfam" id="PF13456">
    <property type="entry name" value="RVT_3"/>
    <property type="match status" value="1"/>
</dbReference>
<dbReference type="Gene3D" id="3.30.70.270">
    <property type="match status" value="2"/>
</dbReference>
<dbReference type="EnsemblPlants" id="TraesCS1D02G040419.1">
    <property type="protein sequence ID" value="TraesCS1D02G040419.1.cds1"/>
    <property type="gene ID" value="TraesCS1D02G040419"/>
</dbReference>
<dbReference type="AlphaFoldDB" id="A0A3B5ZPK1"/>
<name>A0A3B5ZPK1_WHEAT</name>
<dbReference type="PANTHER" id="PTHR48475">
    <property type="entry name" value="RIBONUCLEASE H"/>
    <property type="match status" value="1"/>
</dbReference>
<dbReference type="Pfam" id="PF17919">
    <property type="entry name" value="RT_RNaseH_2"/>
    <property type="match status" value="1"/>
</dbReference>
<dbReference type="CDD" id="cd09279">
    <property type="entry name" value="RNase_HI_like"/>
    <property type="match status" value="1"/>
</dbReference>
<protein>
    <recommendedName>
        <fullName evidence="1">RNase H type-1 domain-containing protein</fullName>
    </recommendedName>
</protein>
<evidence type="ECO:0000313" key="2">
    <source>
        <dbReference type="EnsemblPlants" id="TraesCS1D02G040419.1.cds1"/>
    </source>
</evidence>
<dbReference type="SUPFAM" id="SSF56672">
    <property type="entry name" value="DNA/RNA polymerases"/>
    <property type="match status" value="1"/>
</dbReference>
<dbReference type="PANTHER" id="PTHR48475:SF2">
    <property type="entry name" value="RIBONUCLEASE H"/>
    <property type="match status" value="1"/>
</dbReference>
<dbReference type="Gene3D" id="3.30.420.10">
    <property type="entry name" value="Ribonuclease H-like superfamily/Ribonuclease H"/>
    <property type="match status" value="2"/>
</dbReference>
<dbReference type="Gramene" id="TraesCS1D02G040419.1">
    <property type="protein sequence ID" value="TraesCS1D02G040419.1.cds1"/>
    <property type="gene ID" value="TraesCS1D02G040419"/>
</dbReference>
<organism evidence="2">
    <name type="scientific">Triticum aestivum</name>
    <name type="common">Wheat</name>
    <dbReference type="NCBI Taxonomy" id="4565"/>
    <lineage>
        <taxon>Eukaryota</taxon>
        <taxon>Viridiplantae</taxon>
        <taxon>Streptophyta</taxon>
        <taxon>Embryophyta</taxon>
        <taxon>Tracheophyta</taxon>
        <taxon>Spermatophyta</taxon>
        <taxon>Magnoliopsida</taxon>
        <taxon>Liliopsida</taxon>
        <taxon>Poales</taxon>
        <taxon>Poaceae</taxon>
        <taxon>BOP clade</taxon>
        <taxon>Pooideae</taxon>
        <taxon>Triticodae</taxon>
        <taxon>Triticeae</taxon>
        <taxon>Triticinae</taxon>
        <taxon>Triticum</taxon>
    </lineage>
</organism>
<dbReference type="InterPro" id="IPR043128">
    <property type="entry name" value="Rev_trsase/Diguanyl_cyclase"/>
</dbReference>
<dbReference type="InterPro" id="IPR000477">
    <property type="entry name" value="RT_dom"/>
</dbReference>
<evidence type="ECO:0000259" key="1">
    <source>
        <dbReference type="PROSITE" id="PS50879"/>
    </source>
</evidence>
<accession>A0A3B5ZPK1</accession>
<dbReference type="InterPro" id="IPR041577">
    <property type="entry name" value="RT_RNaseH_2"/>
</dbReference>
<evidence type="ECO:0000313" key="3">
    <source>
        <dbReference type="Proteomes" id="UP000019116"/>
    </source>
</evidence>
<dbReference type="InterPro" id="IPR041588">
    <property type="entry name" value="Integrase_H2C2"/>
</dbReference>
<dbReference type="Gramene" id="TraesCS1D03G0081500.1">
    <property type="protein sequence ID" value="TraesCS1D03G0081500.1.CDS1"/>
    <property type="gene ID" value="TraesCS1D03G0081500"/>
</dbReference>
<dbReference type="Pfam" id="PF00078">
    <property type="entry name" value="RVT_1"/>
    <property type="match status" value="1"/>
</dbReference>
<dbReference type="InterPro" id="IPR002156">
    <property type="entry name" value="RNaseH_domain"/>
</dbReference>
<dbReference type="Gramene" id="TraesCLE_scaffold_009867_01G000500.1">
    <property type="protein sequence ID" value="TraesCLE_scaffold_009867_01G000500.1"/>
    <property type="gene ID" value="TraesCLE_scaffold_009867_01G000500"/>
</dbReference>
<dbReference type="GO" id="GO:0003676">
    <property type="term" value="F:nucleic acid binding"/>
    <property type="evidence" value="ECO:0007669"/>
    <property type="project" value="InterPro"/>
</dbReference>
<dbReference type="Pfam" id="PF17921">
    <property type="entry name" value="Integrase_H2C2"/>
    <property type="match status" value="1"/>
</dbReference>
<dbReference type="PROSITE" id="PS50879">
    <property type="entry name" value="RNASE_H_1"/>
    <property type="match status" value="1"/>
</dbReference>
<dbReference type="InterPro" id="IPR012337">
    <property type="entry name" value="RNaseH-like_sf"/>
</dbReference>
<dbReference type="STRING" id="4565.A0A3B5ZPK1"/>
<dbReference type="GO" id="GO:0004523">
    <property type="term" value="F:RNA-DNA hybrid ribonuclease activity"/>
    <property type="evidence" value="ECO:0007669"/>
    <property type="project" value="InterPro"/>
</dbReference>
<dbReference type="Gene3D" id="1.10.340.70">
    <property type="match status" value="1"/>
</dbReference>
<proteinExistence type="predicted"/>
<dbReference type="CDD" id="cd01647">
    <property type="entry name" value="RT_LTR"/>
    <property type="match status" value="1"/>
</dbReference>
<reference evidence="2" key="1">
    <citation type="submission" date="2018-08" db="EMBL/GenBank/DDBJ databases">
        <authorList>
            <person name="Rossello M."/>
        </authorList>
    </citation>
    <scope>NUCLEOTIDE SEQUENCE [LARGE SCALE GENOMIC DNA]</scope>
    <source>
        <strain evidence="2">cv. Chinese Spring</strain>
    </source>
</reference>
<dbReference type="SUPFAM" id="SSF53098">
    <property type="entry name" value="Ribonuclease H-like"/>
    <property type="match status" value="2"/>
</dbReference>
<dbReference type="InterPro" id="IPR043502">
    <property type="entry name" value="DNA/RNA_pol_sf"/>
</dbReference>
<dbReference type="InterPro" id="IPR036397">
    <property type="entry name" value="RNaseH_sf"/>
</dbReference>
<feature type="domain" description="RNase H type-1" evidence="1">
    <location>
        <begin position="333"/>
        <end position="462"/>
    </location>
</feature>